<keyword evidence="2" id="KW-1185">Reference proteome</keyword>
<dbReference type="EMBL" id="CAJVQA010021229">
    <property type="protein sequence ID" value="CAG8767833.1"/>
    <property type="molecule type" value="Genomic_DNA"/>
</dbReference>
<evidence type="ECO:0000313" key="2">
    <source>
        <dbReference type="Proteomes" id="UP000789759"/>
    </source>
</evidence>
<dbReference type="Proteomes" id="UP000789759">
    <property type="component" value="Unassembled WGS sequence"/>
</dbReference>
<comment type="caution">
    <text evidence="1">The sequence shown here is derived from an EMBL/GenBank/DDBJ whole genome shotgun (WGS) entry which is preliminary data.</text>
</comment>
<gene>
    <name evidence="1" type="ORF">CPELLU_LOCUS15683</name>
</gene>
<accession>A0A9N9J955</accession>
<evidence type="ECO:0000313" key="1">
    <source>
        <dbReference type="EMBL" id="CAG8767833.1"/>
    </source>
</evidence>
<name>A0A9N9J955_9GLOM</name>
<reference evidence="1" key="1">
    <citation type="submission" date="2021-06" db="EMBL/GenBank/DDBJ databases">
        <authorList>
            <person name="Kallberg Y."/>
            <person name="Tangrot J."/>
            <person name="Rosling A."/>
        </authorList>
    </citation>
    <scope>NUCLEOTIDE SEQUENCE</scope>
    <source>
        <strain evidence="1">FL966</strain>
    </source>
</reference>
<proteinExistence type="predicted"/>
<sequence>MLEREELEQKEKIYIALIQEQVSKDWNDYDKKSKNKIYKLKYDYNYYNGAEEAQ</sequence>
<dbReference type="AlphaFoldDB" id="A0A9N9J955"/>
<protein>
    <submittedName>
        <fullName evidence="1">21908_t:CDS:1</fullName>
    </submittedName>
</protein>
<organism evidence="1 2">
    <name type="scientific">Cetraspora pellucida</name>
    <dbReference type="NCBI Taxonomy" id="1433469"/>
    <lineage>
        <taxon>Eukaryota</taxon>
        <taxon>Fungi</taxon>
        <taxon>Fungi incertae sedis</taxon>
        <taxon>Mucoromycota</taxon>
        <taxon>Glomeromycotina</taxon>
        <taxon>Glomeromycetes</taxon>
        <taxon>Diversisporales</taxon>
        <taxon>Gigasporaceae</taxon>
        <taxon>Cetraspora</taxon>
    </lineage>
</organism>